<dbReference type="InterPro" id="IPR005379">
    <property type="entry name" value="FDM1-5/IDN2_XH"/>
</dbReference>
<feature type="domain" description="Factor of DNA methylation 1-5/IDN2" evidence="1">
    <location>
        <begin position="3"/>
        <end position="70"/>
    </location>
</feature>
<dbReference type="PANTHER" id="PTHR21596">
    <property type="entry name" value="RIBONUCLEASE P SUBUNIT P38"/>
    <property type="match status" value="1"/>
</dbReference>
<dbReference type="STRING" id="4537.A0A0E0LRA9"/>
<dbReference type="OMA" id="FILKEWQ"/>
<protein>
    <recommendedName>
        <fullName evidence="1">Factor of DNA methylation 1-5/IDN2 domain-containing protein</fullName>
    </recommendedName>
</protein>
<reference evidence="2" key="1">
    <citation type="submission" date="2015-04" db="UniProtKB">
        <authorList>
            <consortium name="EnsemblPlants"/>
        </authorList>
    </citation>
    <scope>IDENTIFICATION</scope>
</reference>
<dbReference type="Pfam" id="PF03469">
    <property type="entry name" value="XH"/>
    <property type="match status" value="1"/>
</dbReference>
<dbReference type="PANTHER" id="PTHR21596:SF84">
    <property type="entry name" value="OS02G0293300 PROTEIN"/>
    <property type="match status" value="1"/>
</dbReference>
<dbReference type="EnsemblPlants" id="OPUNC08G02960.1">
    <property type="protein sequence ID" value="OPUNC08G02960.1"/>
    <property type="gene ID" value="OPUNC08G02960"/>
</dbReference>
<dbReference type="HOGENOM" id="CLU_021775_6_0_1"/>
<proteinExistence type="predicted"/>
<dbReference type="AlphaFoldDB" id="A0A0E0LRA9"/>
<evidence type="ECO:0000313" key="2">
    <source>
        <dbReference type="EnsemblPlants" id="OPUNC08G02960.1"/>
    </source>
</evidence>
<accession>A0A0E0LRA9</accession>
<keyword evidence="3" id="KW-1185">Reference proteome</keyword>
<evidence type="ECO:0000313" key="3">
    <source>
        <dbReference type="Proteomes" id="UP000026962"/>
    </source>
</evidence>
<dbReference type="InterPro" id="IPR045177">
    <property type="entry name" value="FDM1-5/IDN2"/>
</dbReference>
<evidence type="ECO:0000259" key="1">
    <source>
        <dbReference type="Pfam" id="PF03469"/>
    </source>
</evidence>
<name>A0A0E0LRA9_ORYPU</name>
<dbReference type="Gramene" id="OPUNC08G02960.1">
    <property type="protein sequence ID" value="OPUNC08G02960.1"/>
    <property type="gene ID" value="OPUNC08G02960"/>
</dbReference>
<organism evidence="2">
    <name type="scientific">Oryza punctata</name>
    <name type="common">Red rice</name>
    <dbReference type="NCBI Taxonomy" id="4537"/>
    <lineage>
        <taxon>Eukaryota</taxon>
        <taxon>Viridiplantae</taxon>
        <taxon>Streptophyta</taxon>
        <taxon>Embryophyta</taxon>
        <taxon>Tracheophyta</taxon>
        <taxon>Spermatophyta</taxon>
        <taxon>Magnoliopsida</taxon>
        <taxon>Liliopsida</taxon>
        <taxon>Poales</taxon>
        <taxon>Poaceae</taxon>
        <taxon>BOP clade</taxon>
        <taxon>Oryzoideae</taxon>
        <taxon>Oryzeae</taxon>
        <taxon>Oryzinae</taxon>
        <taxon>Oryza</taxon>
    </lineage>
</organism>
<dbReference type="Proteomes" id="UP000026962">
    <property type="component" value="Chromosome 8"/>
</dbReference>
<reference evidence="2" key="2">
    <citation type="submission" date="2018-05" db="EMBL/GenBank/DDBJ databases">
        <title>OpunRS2 (Oryza punctata Reference Sequence Version 2).</title>
        <authorList>
            <person name="Zhang J."/>
            <person name="Kudrna D."/>
            <person name="Lee S."/>
            <person name="Talag J."/>
            <person name="Welchert J."/>
            <person name="Wing R.A."/>
        </authorList>
    </citation>
    <scope>NUCLEOTIDE SEQUENCE [LARGE SCALE GENOMIC DNA]</scope>
</reference>
<dbReference type="GO" id="GO:0080188">
    <property type="term" value="P:gene silencing by siRNA-directed DNA methylation"/>
    <property type="evidence" value="ECO:0007669"/>
    <property type="project" value="InterPro"/>
</dbReference>
<sequence length="72" mass="8562">MIEDDEKLVGLKEQLGDEVYKAVTTALLEINEYNASGSYMVSELWNKEDRKGRMHEALQHVLNQWKLQRRRR</sequence>